<comment type="caution">
    <text evidence="2">The sequence shown here is derived from an EMBL/GenBank/DDBJ whole genome shotgun (WGS) entry which is preliminary data.</text>
</comment>
<sequence>MWFQELAACFREASLAAVRLADALSSYAAADAESALKTLSDLEGRLLAHAREGEALRLASRRAFALEDLAPPSTYVKLLSARGEERRLAEILEARMRAAEEAVREFARARARLQGVAEAGIREAELARALLASQAFGAPPPSAVGKLPPRVFDGRA</sequence>
<protein>
    <submittedName>
        <fullName evidence="2">Uncharacterized protein</fullName>
    </submittedName>
</protein>
<keyword evidence="1" id="KW-0175">Coiled coil</keyword>
<dbReference type="EMBL" id="PEBW01000008">
    <property type="protein sequence ID" value="PTQ50984.1"/>
    <property type="molecule type" value="Genomic_DNA"/>
</dbReference>
<feature type="coiled-coil region" evidence="1">
    <location>
        <begin position="82"/>
        <end position="109"/>
    </location>
</feature>
<name>A0A2T5G469_9BACL</name>
<accession>A0A2T5G469</accession>
<gene>
    <name evidence="2" type="ORF">BLITH_1222</name>
</gene>
<dbReference type="AlphaFoldDB" id="A0A2T5G469"/>
<proteinExistence type="predicted"/>
<dbReference type="Proteomes" id="UP000244016">
    <property type="component" value="Unassembled WGS sequence"/>
</dbReference>
<reference evidence="2 3" key="1">
    <citation type="submission" date="2017-08" db="EMBL/GenBank/DDBJ databases">
        <title>Burning lignite coal seam in the remote Altai Mountains harbors a hydrogen-driven thermophilic microbial community.</title>
        <authorList>
            <person name="Kadnikov V.V."/>
            <person name="Mardanov A.V."/>
            <person name="Ivasenko D."/>
            <person name="Beletsky A.V."/>
            <person name="Karnachuk O.V."/>
            <person name="Ravin N.V."/>
        </authorList>
    </citation>
    <scope>NUCLEOTIDE SEQUENCE [LARGE SCALE GENOMIC DNA]</scope>
    <source>
        <strain evidence="2">AL31</strain>
    </source>
</reference>
<organism evidence="2 3">
    <name type="scientific">Brockia lithotrophica</name>
    <dbReference type="NCBI Taxonomy" id="933949"/>
    <lineage>
        <taxon>Bacteria</taxon>
        <taxon>Bacillati</taxon>
        <taxon>Bacillota</taxon>
        <taxon>Bacilli</taxon>
        <taxon>Bacillales</taxon>
        <taxon>Bacillales Family X. Incertae Sedis</taxon>
        <taxon>Brockia</taxon>
    </lineage>
</organism>
<evidence type="ECO:0000313" key="2">
    <source>
        <dbReference type="EMBL" id="PTQ50984.1"/>
    </source>
</evidence>
<evidence type="ECO:0000256" key="1">
    <source>
        <dbReference type="SAM" id="Coils"/>
    </source>
</evidence>
<evidence type="ECO:0000313" key="3">
    <source>
        <dbReference type="Proteomes" id="UP000244016"/>
    </source>
</evidence>